<evidence type="ECO:0000313" key="9">
    <source>
        <dbReference type="Proteomes" id="UP000183997"/>
    </source>
</evidence>
<reference evidence="9" key="1">
    <citation type="submission" date="2016-11" db="EMBL/GenBank/DDBJ databases">
        <authorList>
            <person name="Varghese N."/>
            <person name="Submissions S."/>
        </authorList>
    </citation>
    <scope>NUCLEOTIDE SEQUENCE [LARGE SCALE GENOMIC DNA]</scope>
    <source>
        <strain evidence="9">DSM 10349</strain>
    </source>
</reference>
<comment type="similarity">
    <text evidence="2 6">Belongs to the class-I pyridoxal-phosphate-dependent aminotransferase family.</text>
</comment>
<feature type="domain" description="Aminotransferase class I/classII large" evidence="7">
    <location>
        <begin position="31"/>
        <end position="389"/>
    </location>
</feature>
<dbReference type="EC" id="2.6.1.-" evidence="6"/>
<dbReference type="PROSITE" id="PS00105">
    <property type="entry name" value="AA_TRANSFER_CLASS_1"/>
    <property type="match status" value="1"/>
</dbReference>
<dbReference type="OrthoDB" id="9803354at2"/>
<dbReference type="InterPro" id="IPR004839">
    <property type="entry name" value="Aminotransferase_I/II_large"/>
</dbReference>
<dbReference type="SUPFAM" id="SSF53383">
    <property type="entry name" value="PLP-dependent transferases"/>
    <property type="match status" value="1"/>
</dbReference>
<keyword evidence="9" id="KW-1185">Reference proteome</keyword>
<dbReference type="AlphaFoldDB" id="A0A1M6NKW6"/>
<evidence type="ECO:0000256" key="3">
    <source>
        <dbReference type="ARBA" id="ARBA00022576"/>
    </source>
</evidence>
<keyword evidence="5" id="KW-0663">Pyridoxal phosphate</keyword>
<dbReference type="InterPro" id="IPR015424">
    <property type="entry name" value="PyrdxlP-dep_Trfase"/>
</dbReference>
<gene>
    <name evidence="8" type="ORF">SAMN02745123_00183</name>
</gene>
<evidence type="ECO:0000256" key="6">
    <source>
        <dbReference type="RuleBase" id="RU000481"/>
    </source>
</evidence>
<keyword evidence="4 6" id="KW-0808">Transferase</keyword>
<dbReference type="Pfam" id="PF00155">
    <property type="entry name" value="Aminotran_1_2"/>
    <property type="match status" value="1"/>
</dbReference>
<evidence type="ECO:0000259" key="7">
    <source>
        <dbReference type="Pfam" id="PF00155"/>
    </source>
</evidence>
<dbReference type="EMBL" id="FRAR01000004">
    <property type="protein sequence ID" value="SHJ96162.1"/>
    <property type="molecule type" value="Genomic_DNA"/>
</dbReference>
<dbReference type="PANTHER" id="PTHR46383">
    <property type="entry name" value="ASPARTATE AMINOTRANSFERASE"/>
    <property type="match status" value="1"/>
</dbReference>
<dbReference type="GO" id="GO:0006520">
    <property type="term" value="P:amino acid metabolic process"/>
    <property type="evidence" value="ECO:0007669"/>
    <property type="project" value="InterPro"/>
</dbReference>
<dbReference type="InterPro" id="IPR015421">
    <property type="entry name" value="PyrdxlP-dep_Trfase_major"/>
</dbReference>
<dbReference type="FunFam" id="3.40.640.10:FF:000033">
    <property type="entry name" value="Aspartate aminotransferase"/>
    <property type="match status" value="1"/>
</dbReference>
<dbReference type="InterPro" id="IPR015422">
    <property type="entry name" value="PyrdxlP-dep_Trfase_small"/>
</dbReference>
<evidence type="ECO:0000256" key="2">
    <source>
        <dbReference type="ARBA" id="ARBA00007441"/>
    </source>
</evidence>
<evidence type="ECO:0000256" key="4">
    <source>
        <dbReference type="ARBA" id="ARBA00022679"/>
    </source>
</evidence>
<dbReference type="PANTHER" id="PTHR46383:SF1">
    <property type="entry name" value="ASPARTATE AMINOTRANSFERASE"/>
    <property type="match status" value="1"/>
</dbReference>
<sequence length="397" mass="42951">MRLAERATSISPSPTLSIDAKAKQMKASGVKVISFGVGEPDFDTPQHIKDAAITAIQEGDTRYTPAGGTLKLKQAIVEKFRRENGLEYQTNQIVVSVGAKHSLYNAFQVLCQPGDEVILPAPYWVSYLEQIKLAGAEAVVVQTHQENGFKLTVDQLKAVITPKSRVFLLNSPSNPTGGVYTKEELTALGEVLLQHNITIISDEIYEKLLYDGLEHVSIASISPELKENTVVINGVSKAYAMTGWRIGYAAAPAPVAKAIADLQSHSTSNPTSMAQTASVAALNGPQEPVQAMVVEFEKRRNYMLGRLNAIAGITCPKPGGAFYLYPNVATYFGKTYQGKSVNNATDLANLLLEIAEVAVVPGIAFGGDDFIRLSYATSMENIKEGIDRIEKFLGELK</sequence>
<evidence type="ECO:0000256" key="1">
    <source>
        <dbReference type="ARBA" id="ARBA00001933"/>
    </source>
</evidence>
<dbReference type="STRING" id="1121421.SAMN02745123_00183"/>
<keyword evidence="3 6" id="KW-0032">Aminotransferase</keyword>
<dbReference type="RefSeq" id="WP_072910393.1">
    <property type="nucleotide sequence ID" value="NZ_FRAR01000004.1"/>
</dbReference>
<comment type="cofactor">
    <cofactor evidence="1 6">
        <name>pyridoxal 5'-phosphate</name>
        <dbReference type="ChEBI" id="CHEBI:597326"/>
    </cofactor>
</comment>
<dbReference type="InterPro" id="IPR050596">
    <property type="entry name" value="AspAT/PAT-like"/>
</dbReference>
<dbReference type="CDD" id="cd00609">
    <property type="entry name" value="AAT_like"/>
    <property type="match status" value="1"/>
</dbReference>
<proteinExistence type="inferred from homology"/>
<dbReference type="GO" id="GO:0030170">
    <property type="term" value="F:pyridoxal phosphate binding"/>
    <property type="evidence" value="ECO:0007669"/>
    <property type="project" value="InterPro"/>
</dbReference>
<accession>A0A1M6NKW6</accession>
<dbReference type="Gene3D" id="3.40.640.10">
    <property type="entry name" value="Type I PLP-dependent aspartate aminotransferase-like (Major domain)"/>
    <property type="match status" value="1"/>
</dbReference>
<dbReference type="InterPro" id="IPR004838">
    <property type="entry name" value="NHTrfase_class1_PyrdxlP-BS"/>
</dbReference>
<evidence type="ECO:0000313" key="8">
    <source>
        <dbReference type="EMBL" id="SHJ96162.1"/>
    </source>
</evidence>
<organism evidence="8 9">
    <name type="scientific">Desulforamulus aeronauticus DSM 10349</name>
    <dbReference type="NCBI Taxonomy" id="1121421"/>
    <lineage>
        <taxon>Bacteria</taxon>
        <taxon>Bacillati</taxon>
        <taxon>Bacillota</taxon>
        <taxon>Clostridia</taxon>
        <taxon>Eubacteriales</taxon>
        <taxon>Peptococcaceae</taxon>
        <taxon>Desulforamulus</taxon>
    </lineage>
</organism>
<evidence type="ECO:0000256" key="5">
    <source>
        <dbReference type="ARBA" id="ARBA00022898"/>
    </source>
</evidence>
<dbReference type="GO" id="GO:0008483">
    <property type="term" value="F:transaminase activity"/>
    <property type="evidence" value="ECO:0007669"/>
    <property type="project" value="UniProtKB-KW"/>
</dbReference>
<protein>
    <recommendedName>
        <fullName evidence="6">Aminotransferase</fullName>
        <ecNumber evidence="6">2.6.1.-</ecNumber>
    </recommendedName>
</protein>
<dbReference type="Proteomes" id="UP000183997">
    <property type="component" value="Unassembled WGS sequence"/>
</dbReference>
<name>A0A1M6NKW6_9FIRM</name>
<dbReference type="Gene3D" id="3.90.1150.10">
    <property type="entry name" value="Aspartate Aminotransferase, domain 1"/>
    <property type="match status" value="1"/>
</dbReference>